<gene>
    <name evidence="2" type="primary">Cnig_chr_V.g21512</name>
    <name evidence="2" type="ORF">B9Z55_021512</name>
</gene>
<protein>
    <submittedName>
        <fullName evidence="2">Uncharacterized protein</fullName>
    </submittedName>
</protein>
<comment type="caution">
    <text evidence="2">The sequence shown here is derived from an EMBL/GenBank/DDBJ whole genome shotgun (WGS) entry which is preliminary data.</text>
</comment>
<dbReference type="Proteomes" id="UP000230233">
    <property type="component" value="Chromosome V"/>
</dbReference>
<keyword evidence="3" id="KW-1185">Reference proteome</keyword>
<dbReference type="EMBL" id="PDUG01000005">
    <property type="protein sequence ID" value="PIC30179.1"/>
    <property type="molecule type" value="Genomic_DNA"/>
</dbReference>
<organism evidence="2 3">
    <name type="scientific">Caenorhabditis nigoni</name>
    <dbReference type="NCBI Taxonomy" id="1611254"/>
    <lineage>
        <taxon>Eukaryota</taxon>
        <taxon>Metazoa</taxon>
        <taxon>Ecdysozoa</taxon>
        <taxon>Nematoda</taxon>
        <taxon>Chromadorea</taxon>
        <taxon>Rhabditida</taxon>
        <taxon>Rhabditina</taxon>
        <taxon>Rhabditomorpha</taxon>
        <taxon>Rhabditoidea</taxon>
        <taxon>Rhabditidae</taxon>
        <taxon>Peloderinae</taxon>
        <taxon>Caenorhabditis</taxon>
    </lineage>
</organism>
<reference evidence="3" key="1">
    <citation type="submission" date="2017-10" db="EMBL/GenBank/DDBJ databases">
        <title>Rapid genome shrinkage in a self-fertile nematode reveals novel sperm competition proteins.</title>
        <authorList>
            <person name="Yin D."/>
            <person name="Schwarz E.M."/>
            <person name="Thomas C.G."/>
            <person name="Felde R.L."/>
            <person name="Korf I.F."/>
            <person name="Cutter A.D."/>
            <person name="Schartner C.M."/>
            <person name="Ralston E.J."/>
            <person name="Meyer B.J."/>
            <person name="Haag E.S."/>
        </authorList>
    </citation>
    <scope>NUCLEOTIDE SEQUENCE [LARGE SCALE GENOMIC DNA]</scope>
    <source>
        <strain evidence="3">JU1422</strain>
    </source>
</reference>
<dbReference type="AlphaFoldDB" id="A0A2G5TS89"/>
<dbReference type="OrthoDB" id="5903911at2759"/>
<evidence type="ECO:0000313" key="3">
    <source>
        <dbReference type="Proteomes" id="UP000230233"/>
    </source>
</evidence>
<sequence>MSAVNDESNDDITDYSSFMNLDFGDDFGDIDYATICGDTELVEDQELNPATSSGPPAQGTEEKALEATESPMHTARRRHVFQTYFETAFKNFQDIPLLNSSKDGDQRPPIVNHNQNTFDDFPDETKDVPLFDPAPRYQEEFQEPIEQVEVHLFVYDVDRRDEPDEIPAHGPVSVQRVSASYNDLAPYFGDIIGFKEIGFVRKTDIAEAKRNLSAEYMKSLILPFNCCLDYKQWTVRNGRHVKIDSSVISSAPSDAPSSQEANCWSVESQKQETPALSAASEDANYDTFSLLMKLDLGEVLKDFDYRELHGFDFGDAELVEEQEEPIGYNWSPMMSQRLEDDIRNGSETCLKNEEEQMAKRLVKLRAANAAAEIDEEAQEQPNPTTKDNSIILIGSLNNICL</sequence>
<proteinExistence type="predicted"/>
<evidence type="ECO:0000313" key="2">
    <source>
        <dbReference type="EMBL" id="PIC30179.1"/>
    </source>
</evidence>
<accession>A0A2G5TS89</accession>
<name>A0A2G5TS89_9PELO</name>
<feature type="region of interest" description="Disordered" evidence="1">
    <location>
        <begin position="47"/>
        <end position="73"/>
    </location>
</feature>
<evidence type="ECO:0000256" key="1">
    <source>
        <dbReference type="SAM" id="MobiDB-lite"/>
    </source>
</evidence>